<feature type="region of interest" description="Disordered" evidence="1">
    <location>
        <begin position="15"/>
        <end position="100"/>
    </location>
</feature>
<name>A0AA36I1J5_9DINO</name>
<evidence type="ECO:0000256" key="1">
    <source>
        <dbReference type="SAM" id="MobiDB-lite"/>
    </source>
</evidence>
<feature type="compositionally biased region" description="Low complexity" evidence="1">
    <location>
        <begin position="27"/>
        <end position="40"/>
    </location>
</feature>
<comment type="caution">
    <text evidence="2">The sequence shown here is derived from an EMBL/GenBank/DDBJ whole genome shotgun (WGS) entry which is preliminary data.</text>
</comment>
<organism evidence="2 3">
    <name type="scientific">Effrenium voratum</name>
    <dbReference type="NCBI Taxonomy" id="2562239"/>
    <lineage>
        <taxon>Eukaryota</taxon>
        <taxon>Sar</taxon>
        <taxon>Alveolata</taxon>
        <taxon>Dinophyceae</taxon>
        <taxon>Suessiales</taxon>
        <taxon>Symbiodiniaceae</taxon>
        <taxon>Effrenium</taxon>
    </lineage>
</organism>
<dbReference type="Proteomes" id="UP001178507">
    <property type="component" value="Unassembled WGS sequence"/>
</dbReference>
<reference evidence="2" key="1">
    <citation type="submission" date="2023-08" db="EMBL/GenBank/DDBJ databases">
        <authorList>
            <person name="Chen Y."/>
            <person name="Shah S."/>
            <person name="Dougan E. K."/>
            <person name="Thang M."/>
            <person name="Chan C."/>
        </authorList>
    </citation>
    <scope>NUCLEOTIDE SEQUENCE</scope>
</reference>
<sequence length="198" mass="20357">MALLKLKTELENALGELRLEPEETMESTEAQSSSAPSGSSRPDEPTGGKGAMWNTRMPSVGYCSTAATTPSASAAASVVPSTPQEGRSGELTPRNAQERSAELLSAPTQHGLLPGGVGHFRLGTSCLQSTKGPLRALPMQQRIQEAEAAEAKLKADLDGLGALRESGKDQAESVLDALSLATASLQARGIPGASSSSS</sequence>
<dbReference type="EMBL" id="CAUJNA010000553">
    <property type="protein sequence ID" value="CAJ1378547.1"/>
    <property type="molecule type" value="Genomic_DNA"/>
</dbReference>
<feature type="compositionally biased region" description="Low complexity" evidence="1">
    <location>
        <begin position="64"/>
        <end position="83"/>
    </location>
</feature>
<evidence type="ECO:0000313" key="2">
    <source>
        <dbReference type="EMBL" id="CAJ1378547.1"/>
    </source>
</evidence>
<keyword evidence="3" id="KW-1185">Reference proteome</keyword>
<dbReference type="AlphaFoldDB" id="A0AA36I1J5"/>
<gene>
    <name evidence="2" type="ORF">EVOR1521_LOCUS7061</name>
</gene>
<proteinExistence type="predicted"/>
<accession>A0AA36I1J5</accession>
<protein>
    <submittedName>
        <fullName evidence="2">Uncharacterized protein</fullName>
    </submittedName>
</protein>
<evidence type="ECO:0000313" key="3">
    <source>
        <dbReference type="Proteomes" id="UP001178507"/>
    </source>
</evidence>